<name>A0A0B7C2K0_9EUPU</name>
<organism evidence="1">
    <name type="scientific">Arion vulgaris</name>
    <dbReference type="NCBI Taxonomy" id="1028688"/>
    <lineage>
        <taxon>Eukaryota</taxon>
        <taxon>Metazoa</taxon>
        <taxon>Spiralia</taxon>
        <taxon>Lophotrochozoa</taxon>
        <taxon>Mollusca</taxon>
        <taxon>Gastropoda</taxon>
        <taxon>Heterobranchia</taxon>
        <taxon>Euthyneura</taxon>
        <taxon>Panpulmonata</taxon>
        <taxon>Eupulmonata</taxon>
        <taxon>Stylommatophora</taxon>
        <taxon>Helicina</taxon>
        <taxon>Arionoidea</taxon>
        <taxon>Arionidae</taxon>
        <taxon>Arion</taxon>
    </lineage>
</organism>
<reference evidence="1" key="1">
    <citation type="submission" date="2014-12" db="EMBL/GenBank/DDBJ databases">
        <title>Insight into the proteome of Arion vulgaris.</title>
        <authorList>
            <person name="Aradska J."/>
            <person name="Bulat T."/>
            <person name="Smidak R."/>
            <person name="Sarate P."/>
            <person name="Gangsoo J."/>
            <person name="Sialana F."/>
            <person name="Bilban M."/>
            <person name="Lubec G."/>
        </authorList>
    </citation>
    <scope>NUCLEOTIDE SEQUENCE</scope>
    <source>
        <tissue evidence="1">Skin</tissue>
    </source>
</reference>
<sequence>LKASVSLPLDICFAEQVMRCQGASLETAVEEHRANIFLAYDNKHQLLTAALTSGSLCVWDVADWNDIKKNYYSVSHSNAITGLSLMKSS</sequence>
<feature type="non-terminal residue" evidence="1">
    <location>
        <position position="89"/>
    </location>
</feature>
<proteinExistence type="predicted"/>
<evidence type="ECO:0000313" key="1">
    <source>
        <dbReference type="EMBL" id="CEK98866.1"/>
    </source>
</evidence>
<accession>A0A0B7C2K0</accession>
<dbReference type="EMBL" id="HACG01051995">
    <property type="protein sequence ID" value="CEK98866.1"/>
    <property type="molecule type" value="Transcribed_RNA"/>
</dbReference>
<feature type="non-terminal residue" evidence="1">
    <location>
        <position position="1"/>
    </location>
</feature>
<protein>
    <submittedName>
        <fullName evidence="1">Uncharacterized protein</fullName>
    </submittedName>
</protein>
<dbReference type="AlphaFoldDB" id="A0A0B7C2K0"/>
<gene>
    <name evidence="1" type="primary">ORF219830</name>
</gene>